<sequence length="434" mass="47702">MVGVKHEEDCGNEYVMVIKHEDASMGEPLLPKHAYNDDVSKTNFQGASMARTCLNLANAMSGVGVLSMPYALSQGGWLSMAVFFMVAGICCYTGILIQHCMESSQRIKTYPDIGQHAFGNKGRITIACFLYLELYLVAVSFLILEGDNLNKLFPDLISLTILGFTIQGKQMFVILAGLVVLPTTWLRNLGVLAYISVGGVLASMVLLGCLLWSGLTDVGFHESGRLFNLSAMPTVLGLFFVCFTGHAVFPTLHTSMRDGSQFSKVLLISFTLCTMIYGPMAIFGYLMFGDNLESQVTLNFPSGKIYTKIAIYTTIVNPLTKYALTTTPIATAIEESLGWNTNRSTSIFIRSLLLISIMLIALTVPFFGYLMAFIGSFLSVTVSVIIPCICYIKIYQNFRKNWLHKSIIIGIILFGFIVALVGTYTSMVDIINSL</sequence>
<dbReference type="Pfam" id="PF01490">
    <property type="entry name" value="Aa_trans"/>
    <property type="match status" value="1"/>
</dbReference>
<protein>
    <submittedName>
        <fullName evidence="9">Amino acid transporter AVT1I-like</fullName>
    </submittedName>
</protein>
<evidence type="ECO:0000256" key="2">
    <source>
        <dbReference type="ARBA" id="ARBA00022692"/>
    </source>
</evidence>
<feature type="transmembrane region" description="Helical" evidence="6">
    <location>
        <begin position="124"/>
        <end position="144"/>
    </location>
</feature>
<feature type="transmembrane region" description="Helical" evidence="6">
    <location>
        <begin position="77"/>
        <end position="97"/>
    </location>
</feature>
<reference evidence="9" key="1">
    <citation type="submission" date="2025-08" db="UniProtKB">
        <authorList>
            <consortium name="RefSeq"/>
        </authorList>
    </citation>
    <scope>IDENTIFICATION</scope>
</reference>
<keyword evidence="8" id="KW-1185">Reference proteome</keyword>
<dbReference type="GO" id="GO:0005774">
    <property type="term" value="C:vacuolar membrane"/>
    <property type="evidence" value="ECO:0007669"/>
    <property type="project" value="TreeGrafter"/>
</dbReference>
<evidence type="ECO:0000313" key="8">
    <source>
        <dbReference type="Proteomes" id="UP001515500"/>
    </source>
</evidence>
<feature type="transmembrane region" description="Helical" evidence="6">
    <location>
        <begin position="191"/>
        <end position="215"/>
    </location>
</feature>
<feature type="transmembrane region" description="Helical" evidence="6">
    <location>
        <begin position="156"/>
        <end position="179"/>
    </location>
</feature>
<dbReference type="PANTHER" id="PTHR22950">
    <property type="entry name" value="AMINO ACID TRANSPORTER"/>
    <property type="match status" value="1"/>
</dbReference>
<proteinExistence type="predicted"/>
<dbReference type="InterPro" id="IPR013057">
    <property type="entry name" value="AA_transpt_TM"/>
</dbReference>
<evidence type="ECO:0000259" key="7">
    <source>
        <dbReference type="Pfam" id="PF01490"/>
    </source>
</evidence>
<accession>A0AB40D1L5</accession>
<feature type="transmembrane region" description="Helical" evidence="6">
    <location>
        <begin position="235"/>
        <end position="253"/>
    </location>
</feature>
<keyword evidence="3" id="KW-0813">Transport</keyword>
<feature type="transmembrane region" description="Helical" evidence="6">
    <location>
        <begin position="265"/>
        <end position="288"/>
    </location>
</feature>
<dbReference type="PANTHER" id="PTHR22950:SF698">
    <property type="entry name" value="AMINO ACID TRANSPORTER TRANSMEMBRANE DOMAIN-CONTAINING PROTEIN"/>
    <property type="match status" value="1"/>
</dbReference>
<dbReference type="Proteomes" id="UP001515500">
    <property type="component" value="Chromosome 18"/>
</dbReference>
<name>A0AB40D1L5_DIOCR</name>
<dbReference type="GeneID" id="120282540"/>
<feature type="domain" description="Amino acid transporter transmembrane" evidence="7">
    <location>
        <begin position="46"/>
        <end position="427"/>
    </location>
</feature>
<dbReference type="GO" id="GO:0015179">
    <property type="term" value="F:L-amino acid transmembrane transporter activity"/>
    <property type="evidence" value="ECO:0007669"/>
    <property type="project" value="TreeGrafter"/>
</dbReference>
<dbReference type="AlphaFoldDB" id="A0AB40D1L5"/>
<comment type="subcellular location">
    <subcellularLocation>
        <location evidence="1">Membrane</location>
        <topology evidence="1">Multi-pass membrane protein</topology>
    </subcellularLocation>
</comment>
<feature type="transmembrane region" description="Helical" evidence="6">
    <location>
        <begin position="407"/>
        <end position="431"/>
    </location>
</feature>
<dbReference type="RefSeq" id="XP_039145303.1">
    <property type="nucleotide sequence ID" value="XM_039289369.1"/>
</dbReference>
<evidence type="ECO:0000313" key="9">
    <source>
        <dbReference type="RefSeq" id="XP_039145303.1"/>
    </source>
</evidence>
<keyword evidence="2 6" id="KW-0812">Transmembrane</keyword>
<evidence type="ECO:0000256" key="3">
    <source>
        <dbReference type="ARBA" id="ARBA00022970"/>
    </source>
</evidence>
<evidence type="ECO:0000256" key="4">
    <source>
        <dbReference type="ARBA" id="ARBA00022989"/>
    </source>
</evidence>
<feature type="transmembrane region" description="Helical" evidence="6">
    <location>
        <begin position="377"/>
        <end position="395"/>
    </location>
</feature>
<keyword evidence="5 6" id="KW-0472">Membrane</keyword>
<keyword evidence="4 6" id="KW-1133">Transmembrane helix</keyword>
<organism evidence="8 9">
    <name type="scientific">Dioscorea cayennensis subsp. rotundata</name>
    <name type="common">White Guinea yam</name>
    <name type="synonym">Dioscorea rotundata</name>
    <dbReference type="NCBI Taxonomy" id="55577"/>
    <lineage>
        <taxon>Eukaryota</taxon>
        <taxon>Viridiplantae</taxon>
        <taxon>Streptophyta</taxon>
        <taxon>Embryophyta</taxon>
        <taxon>Tracheophyta</taxon>
        <taxon>Spermatophyta</taxon>
        <taxon>Magnoliopsida</taxon>
        <taxon>Liliopsida</taxon>
        <taxon>Dioscoreales</taxon>
        <taxon>Dioscoreaceae</taxon>
        <taxon>Dioscorea</taxon>
    </lineage>
</organism>
<feature type="transmembrane region" description="Helical" evidence="6">
    <location>
        <begin position="347"/>
        <end position="370"/>
    </location>
</feature>
<evidence type="ECO:0000256" key="6">
    <source>
        <dbReference type="SAM" id="Phobius"/>
    </source>
</evidence>
<gene>
    <name evidence="9" type="primary">LOC120282540</name>
</gene>
<evidence type="ECO:0000256" key="5">
    <source>
        <dbReference type="ARBA" id="ARBA00023136"/>
    </source>
</evidence>
<keyword evidence="3" id="KW-0029">Amino-acid transport</keyword>
<evidence type="ECO:0000256" key="1">
    <source>
        <dbReference type="ARBA" id="ARBA00004141"/>
    </source>
</evidence>